<gene>
    <name evidence="1" type="ORF">PIIN_00420</name>
</gene>
<name>G4T5X7_SERID</name>
<accession>G4T5X7</accession>
<dbReference type="Proteomes" id="UP000007148">
    <property type="component" value="Unassembled WGS sequence"/>
</dbReference>
<dbReference type="EMBL" id="CAFZ01000005">
    <property type="protein sequence ID" value="CCA66739.1"/>
    <property type="molecule type" value="Genomic_DNA"/>
</dbReference>
<dbReference type="HOGENOM" id="CLU_1332385_0_0_1"/>
<evidence type="ECO:0000313" key="2">
    <source>
        <dbReference type="Proteomes" id="UP000007148"/>
    </source>
</evidence>
<keyword evidence="2" id="KW-1185">Reference proteome</keyword>
<organism evidence="1 2">
    <name type="scientific">Serendipita indica (strain DSM 11827)</name>
    <name type="common">Root endophyte fungus</name>
    <name type="synonym">Piriformospora indica</name>
    <dbReference type="NCBI Taxonomy" id="1109443"/>
    <lineage>
        <taxon>Eukaryota</taxon>
        <taxon>Fungi</taxon>
        <taxon>Dikarya</taxon>
        <taxon>Basidiomycota</taxon>
        <taxon>Agaricomycotina</taxon>
        <taxon>Agaricomycetes</taxon>
        <taxon>Sebacinales</taxon>
        <taxon>Serendipitaceae</taxon>
        <taxon>Serendipita</taxon>
    </lineage>
</organism>
<comment type="caution">
    <text evidence="1">The sequence shown here is derived from an EMBL/GenBank/DDBJ whole genome shotgun (WGS) entry which is preliminary data.</text>
</comment>
<proteinExistence type="predicted"/>
<evidence type="ECO:0000313" key="1">
    <source>
        <dbReference type="EMBL" id="CCA66739.1"/>
    </source>
</evidence>
<reference evidence="1 2" key="1">
    <citation type="journal article" date="2011" name="PLoS Pathog.">
        <title>Endophytic Life Strategies Decoded by Genome and Transcriptome Analyses of the Mutualistic Root Symbiont Piriformospora indica.</title>
        <authorList>
            <person name="Zuccaro A."/>
            <person name="Lahrmann U."/>
            <person name="Guldener U."/>
            <person name="Langen G."/>
            <person name="Pfiffi S."/>
            <person name="Biedenkopf D."/>
            <person name="Wong P."/>
            <person name="Samans B."/>
            <person name="Grimm C."/>
            <person name="Basiewicz M."/>
            <person name="Murat C."/>
            <person name="Martin F."/>
            <person name="Kogel K.H."/>
        </authorList>
    </citation>
    <scope>NUCLEOTIDE SEQUENCE [LARGE SCALE GENOMIC DNA]</scope>
    <source>
        <strain evidence="1 2">DSM 11827</strain>
    </source>
</reference>
<protein>
    <submittedName>
        <fullName evidence="1">Uncharacterized protein</fullName>
    </submittedName>
</protein>
<dbReference type="InParanoid" id="G4T5X7"/>
<sequence length="206" mass="23122">MKTECEKKNCEKSLEYYYSFKLLVQGGQPPRDHSMGVPRNAERRIRRVSCYSAGVERCPPKSTTSSDGTSSRRLAVNLLPESLRDTKPRRLETWARRVVRLRGQGEISRFDQVIQGPPAQREAEPAPIVCSCGHGLPFPVYNRASSGQRVDIEIKCPGILTLIRLMSARASDLEKFVECDCAPFGNPAIEYTRCPGQERAQYLTSS</sequence>
<dbReference type="AlphaFoldDB" id="G4T5X7"/>